<dbReference type="Pfam" id="PF09966">
    <property type="entry name" value="DUF2200"/>
    <property type="match status" value="1"/>
</dbReference>
<proteinExistence type="predicted"/>
<dbReference type="InterPro" id="IPR023204">
    <property type="entry name" value="SP1917_dom_sf"/>
</dbReference>
<dbReference type="EMBL" id="BAABLO010000011">
    <property type="protein sequence ID" value="GAA4728535.1"/>
    <property type="molecule type" value="Genomic_DNA"/>
</dbReference>
<dbReference type="Proteomes" id="UP001500556">
    <property type="component" value="Unassembled WGS sequence"/>
</dbReference>
<dbReference type="InterPro" id="IPR014580">
    <property type="entry name" value="UCP033199"/>
</dbReference>
<dbReference type="Gene3D" id="1.10.8.290">
    <property type="entry name" value="uncharacterized protein sp1917 domain"/>
    <property type="match status" value="1"/>
</dbReference>
<keyword evidence="2" id="KW-1185">Reference proteome</keyword>
<accession>A0ABP8YF82</accession>
<evidence type="ECO:0000313" key="2">
    <source>
        <dbReference type="Proteomes" id="UP001500556"/>
    </source>
</evidence>
<sequence>MPEQVKGSRSRTESRLFATSVASVYPLYLAKVERKGRTKAELDEVITWLTGLDEPGLRRHLDSGTTFEELFEQVDLNPRASAITGTVCGVRVEDVEDPLMQKIRYLDKLVDELAKGRSMDRVLRA</sequence>
<gene>
    <name evidence="1" type="ORF">GCM10025782_29220</name>
</gene>
<dbReference type="RefSeq" id="WP_345504442.1">
    <property type="nucleotide sequence ID" value="NZ_BAABLO010000011.1"/>
</dbReference>
<reference evidence="2" key="1">
    <citation type="journal article" date="2019" name="Int. J. Syst. Evol. Microbiol.">
        <title>The Global Catalogue of Microorganisms (GCM) 10K type strain sequencing project: providing services to taxonomists for standard genome sequencing and annotation.</title>
        <authorList>
            <consortium name="The Broad Institute Genomics Platform"/>
            <consortium name="The Broad Institute Genome Sequencing Center for Infectious Disease"/>
            <person name="Wu L."/>
            <person name="Ma J."/>
        </authorList>
    </citation>
    <scope>NUCLEOTIDE SEQUENCE [LARGE SCALE GENOMIC DNA]</scope>
    <source>
        <strain evidence="2">JCM 18961</strain>
    </source>
</reference>
<comment type="caution">
    <text evidence="1">The sequence shown here is derived from an EMBL/GenBank/DDBJ whole genome shotgun (WGS) entry which is preliminary data.</text>
</comment>
<organism evidence="1 2">
    <name type="scientific">Pedococcus ginsenosidimutans</name>
    <dbReference type="NCBI Taxonomy" id="490570"/>
    <lineage>
        <taxon>Bacteria</taxon>
        <taxon>Bacillati</taxon>
        <taxon>Actinomycetota</taxon>
        <taxon>Actinomycetes</taxon>
        <taxon>Micrococcales</taxon>
        <taxon>Intrasporangiaceae</taxon>
        <taxon>Pedococcus</taxon>
    </lineage>
</organism>
<name>A0ABP8YF82_9MICO</name>
<protein>
    <submittedName>
        <fullName evidence="1">DUF2200 domain-containing protein</fullName>
    </submittedName>
</protein>
<evidence type="ECO:0000313" key="1">
    <source>
        <dbReference type="EMBL" id="GAA4728535.1"/>
    </source>
</evidence>
<dbReference type="PIRSF" id="PIRSF033199">
    <property type="entry name" value="UCP033199"/>
    <property type="match status" value="1"/>
</dbReference>